<sequence>MKTYAKGERKKKLPVVILSVALGMTMIPATCMAAEFNSGDTIKEQTVEDLELSSGENNTKDSQKSEIQWTGFKWDSYSQAEITLTSAVNGVCYYKWAERGEDGNPQVPQIETGNTVNDEVLISEDEEFGITLADLDTDQAVDLYIQIEDENGKLSDLKRMELDQDSRPAKKTDSEKKHKASKPKAEDSTVEGLDSPLEFYPDTFYDFKVIGAGTDNENPENGDIKWVPVYWSTSANPNSNRIRSTWKIGSKEGIDQEGTFNLYVFFRKYTCKDSKWQSTDKIQSVQYKFQSAPLSEK</sequence>
<evidence type="ECO:0000256" key="1">
    <source>
        <dbReference type="SAM" id="MobiDB-lite"/>
    </source>
</evidence>
<accession>A0A6L8TEK0</accession>
<comment type="caution">
    <text evidence="3">The sequence shown here is derived from an EMBL/GenBank/DDBJ whole genome shotgun (WGS) entry which is preliminary data.</text>
</comment>
<dbReference type="RefSeq" id="WP_161209364.1">
    <property type="nucleotide sequence ID" value="NZ_WWVT01000012.1"/>
</dbReference>
<feature type="compositionally biased region" description="Basic and acidic residues" evidence="1">
    <location>
        <begin position="156"/>
        <end position="176"/>
    </location>
</feature>
<keyword evidence="2" id="KW-0732">Signal</keyword>
<protein>
    <submittedName>
        <fullName evidence="3">Uncharacterized protein</fullName>
    </submittedName>
</protein>
<feature type="signal peptide" evidence="2">
    <location>
        <begin position="1"/>
        <end position="33"/>
    </location>
</feature>
<proteinExistence type="predicted"/>
<dbReference type="EMBL" id="WWVT01000012">
    <property type="protein sequence ID" value="MZL62292.1"/>
    <property type="molecule type" value="Genomic_DNA"/>
</dbReference>
<reference evidence="3 4" key="1">
    <citation type="journal article" date="2019" name="Nat. Med.">
        <title>A library of human gut bacterial isolates paired with longitudinal multiomics data enables mechanistic microbiome research.</title>
        <authorList>
            <person name="Poyet M."/>
            <person name="Groussin M."/>
            <person name="Gibbons S.M."/>
            <person name="Avila-Pacheco J."/>
            <person name="Jiang X."/>
            <person name="Kearney S.M."/>
            <person name="Perrotta A.R."/>
            <person name="Berdy B."/>
            <person name="Zhao S."/>
            <person name="Lieberman T.D."/>
            <person name="Swanson P.K."/>
            <person name="Smith M."/>
            <person name="Roesemann S."/>
            <person name="Alexander J.E."/>
            <person name="Rich S.A."/>
            <person name="Livny J."/>
            <person name="Vlamakis H."/>
            <person name="Clish C."/>
            <person name="Bullock K."/>
            <person name="Deik A."/>
            <person name="Scott J."/>
            <person name="Pierce K.A."/>
            <person name="Xavier R.J."/>
            <person name="Alm E.J."/>
        </authorList>
    </citation>
    <scope>NUCLEOTIDE SEQUENCE [LARGE SCALE GENOMIC DNA]</scope>
    <source>
        <strain evidence="3 4">BIOML-A4</strain>
    </source>
</reference>
<organism evidence="3 4">
    <name type="scientific">Blautia massiliensis</name>
    <name type="common">ex Durand et al. 2017</name>
    <dbReference type="NCBI Taxonomy" id="1737424"/>
    <lineage>
        <taxon>Bacteria</taxon>
        <taxon>Bacillati</taxon>
        <taxon>Bacillota</taxon>
        <taxon>Clostridia</taxon>
        <taxon>Lachnospirales</taxon>
        <taxon>Lachnospiraceae</taxon>
        <taxon>Blautia</taxon>
    </lineage>
</organism>
<evidence type="ECO:0000313" key="4">
    <source>
        <dbReference type="Proteomes" id="UP000473323"/>
    </source>
</evidence>
<dbReference type="Proteomes" id="UP000473323">
    <property type="component" value="Unassembled WGS sequence"/>
</dbReference>
<evidence type="ECO:0000256" key="2">
    <source>
        <dbReference type="SAM" id="SignalP"/>
    </source>
</evidence>
<feature type="chain" id="PRO_5026773830" evidence="2">
    <location>
        <begin position="34"/>
        <end position="297"/>
    </location>
</feature>
<gene>
    <name evidence="3" type="ORF">GT694_09595</name>
</gene>
<dbReference type="AlphaFoldDB" id="A0A6L8TEK0"/>
<name>A0A6L8TEK0_9FIRM</name>
<feature type="region of interest" description="Disordered" evidence="1">
    <location>
        <begin position="156"/>
        <end position="194"/>
    </location>
</feature>
<evidence type="ECO:0000313" key="3">
    <source>
        <dbReference type="EMBL" id="MZL62292.1"/>
    </source>
</evidence>